<dbReference type="PROSITE" id="PS50995">
    <property type="entry name" value="HTH_MARR_2"/>
    <property type="match status" value="1"/>
</dbReference>
<evidence type="ECO:0000313" key="3">
    <source>
        <dbReference type="Proteomes" id="UP000217935"/>
    </source>
</evidence>
<dbReference type="AlphaFoldDB" id="A0A291GDV9"/>
<evidence type="ECO:0000259" key="1">
    <source>
        <dbReference type="PROSITE" id="PS50995"/>
    </source>
</evidence>
<feature type="domain" description="HTH marR-type" evidence="1">
    <location>
        <begin position="9"/>
        <end position="141"/>
    </location>
</feature>
<gene>
    <name evidence="2" type="ORF">CEW89_12150</name>
</gene>
<dbReference type="STRING" id="1758178.GCA_001550095_00410"/>
<dbReference type="GO" id="GO:0006950">
    <property type="term" value="P:response to stress"/>
    <property type="evidence" value="ECO:0007669"/>
    <property type="project" value="TreeGrafter"/>
</dbReference>
<evidence type="ECO:0000313" key="2">
    <source>
        <dbReference type="EMBL" id="ATG48250.1"/>
    </source>
</evidence>
<dbReference type="RefSeq" id="WP_066704714.1">
    <property type="nucleotide sequence ID" value="NZ_CP022196.1"/>
</dbReference>
<protein>
    <submittedName>
        <fullName evidence="2">MarR family transcriptional regulator</fullName>
    </submittedName>
</protein>
<proteinExistence type="predicted"/>
<dbReference type="InterPro" id="IPR039422">
    <property type="entry name" value="MarR/SlyA-like"/>
</dbReference>
<dbReference type="InterPro" id="IPR000835">
    <property type="entry name" value="HTH_MarR-typ"/>
</dbReference>
<dbReference type="PANTHER" id="PTHR33164">
    <property type="entry name" value="TRANSCRIPTIONAL REGULATOR, MARR FAMILY"/>
    <property type="match status" value="1"/>
</dbReference>
<dbReference type="Proteomes" id="UP000217935">
    <property type="component" value="Chromosome"/>
</dbReference>
<accession>A0A291GDV9</accession>
<name>A0A291GDV9_9RHOB</name>
<dbReference type="OrthoDB" id="8906692at2"/>
<organism evidence="2 3">
    <name type="scientific">Celeribacter ethanolicus</name>
    <dbReference type="NCBI Taxonomy" id="1758178"/>
    <lineage>
        <taxon>Bacteria</taxon>
        <taxon>Pseudomonadati</taxon>
        <taxon>Pseudomonadota</taxon>
        <taxon>Alphaproteobacteria</taxon>
        <taxon>Rhodobacterales</taxon>
        <taxon>Roseobacteraceae</taxon>
        <taxon>Celeribacter</taxon>
    </lineage>
</organism>
<dbReference type="Pfam" id="PF01047">
    <property type="entry name" value="MarR"/>
    <property type="match status" value="1"/>
</dbReference>
<dbReference type="PANTHER" id="PTHR33164:SF57">
    <property type="entry name" value="MARR-FAMILY TRANSCRIPTIONAL REGULATOR"/>
    <property type="match status" value="1"/>
</dbReference>
<dbReference type="SUPFAM" id="SSF46785">
    <property type="entry name" value="Winged helix' DNA-binding domain"/>
    <property type="match status" value="1"/>
</dbReference>
<dbReference type="EMBL" id="CP022196">
    <property type="protein sequence ID" value="ATG48250.1"/>
    <property type="molecule type" value="Genomic_DNA"/>
</dbReference>
<dbReference type="InterPro" id="IPR036390">
    <property type="entry name" value="WH_DNA-bd_sf"/>
</dbReference>
<dbReference type="InterPro" id="IPR036388">
    <property type="entry name" value="WH-like_DNA-bd_sf"/>
</dbReference>
<dbReference type="KEGG" id="ceh:CEW89_12150"/>
<keyword evidence="3" id="KW-1185">Reference proteome</keyword>
<sequence>MNREDFELSVFTPYLLNQAAEQQSRVFSNTYKNLYGMLQTEWRVLFHLGRYGAMTAKEISIRASIHKTKVSRAVRALEQKRFLGREVSHEDRRMERLTLRPAGQDAFNVLTAAAADYETALATRLGPEDMKHLKRLLMALA</sequence>
<dbReference type="Gene3D" id="1.10.10.10">
    <property type="entry name" value="Winged helix-like DNA-binding domain superfamily/Winged helix DNA-binding domain"/>
    <property type="match status" value="1"/>
</dbReference>
<reference evidence="2 3" key="1">
    <citation type="submission" date="2017-06" db="EMBL/GenBank/DDBJ databases">
        <title>Celeribacter sp. TSPH2 complete genome sequence.</title>
        <authorList>
            <person name="Woo J.-H."/>
            <person name="Kim H.-S."/>
        </authorList>
    </citation>
    <scope>NUCLEOTIDE SEQUENCE [LARGE SCALE GENOMIC DNA]</scope>
    <source>
        <strain evidence="2 3">TSPH2</strain>
    </source>
</reference>
<dbReference type="SMART" id="SM00347">
    <property type="entry name" value="HTH_MARR"/>
    <property type="match status" value="1"/>
</dbReference>
<dbReference type="GO" id="GO:0003700">
    <property type="term" value="F:DNA-binding transcription factor activity"/>
    <property type="evidence" value="ECO:0007669"/>
    <property type="project" value="InterPro"/>
</dbReference>